<dbReference type="Gene3D" id="2.40.10.10">
    <property type="entry name" value="Trypsin-like serine proteases"/>
    <property type="match status" value="1"/>
</dbReference>
<proteinExistence type="inferred from homology"/>
<dbReference type="SUPFAM" id="SSF50494">
    <property type="entry name" value="Trypsin-like serine proteases"/>
    <property type="match status" value="1"/>
</dbReference>
<evidence type="ECO:0000256" key="3">
    <source>
        <dbReference type="SAM" id="SignalP"/>
    </source>
</evidence>
<dbReference type="InterPro" id="IPR001314">
    <property type="entry name" value="Peptidase_S1A"/>
</dbReference>
<dbReference type="AlphaFoldDB" id="A0A5E4Q479"/>
<dbReference type="InterPro" id="IPR018114">
    <property type="entry name" value="TRYPSIN_HIS"/>
</dbReference>
<dbReference type="SMART" id="SM00020">
    <property type="entry name" value="Tryp_SPc"/>
    <property type="match status" value="1"/>
</dbReference>
<dbReference type="InterPro" id="IPR001254">
    <property type="entry name" value="Trypsin_dom"/>
</dbReference>
<comment type="similarity">
    <text evidence="2">Belongs to the peptidase S1 family. CLIP subfamily.</text>
</comment>
<dbReference type="PROSITE" id="PS50240">
    <property type="entry name" value="TRYPSIN_DOM"/>
    <property type="match status" value="1"/>
</dbReference>
<dbReference type="InterPro" id="IPR043504">
    <property type="entry name" value="Peptidase_S1_PA_chymotrypsin"/>
</dbReference>
<evidence type="ECO:0000256" key="2">
    <source>
        <dbReference type="ARBA" id="ARBA00024195"/>
    </source>
</evidence>
<keyword evidence="1" id="KW-1015">Disulfide bond</keyword>
<feature type="domain" description="Peptidase S1" evidence="4">
    <location>
        <begin position="38"/>
        <end position="280"/>
    </location>
</feature>
<gene>
    <name evidence="5" type="ORF">LSINAPIS_LOCUS4825</name>
</gene>
<keyword evidence="3" id="KW-0732">Signal</keyword>
<dbReference type="GO" id="GO:0004252">
    <property type="term" value="F:serine-type endopeptidase activity"/>
    <property type="evidence" value="ECO:0007669"/>
    <property type="project" value="InterPro"/>
</dbReference>
<dbReference type="InterPro" id="IPR009003">
    <property type="entry name" value="Peptidase_S1_PA"/>
</dbReference>
<evidence type="ECO:0000313" key="5">
    <source>
        <dbReference type="EMBL" id="VVC92360.1"/>
    </source>
</evidence>
<dbReference type="InterPro" id="IPR051487">
    <property type="entry name" value="Ser/Thr_Proteases_Immune/Dev"/>
</dbReference>
<protein>
    <recommendedName>
        <fullName evidence="4">Peptidase S1 domain-containing protein</fullName>
    </recommendedName>
</protein>
<dbReference type="GO" id="GO:0006508">
    <property type="term" value="P:proteolysis"/>
    <property type="evidence" value="ECO:0007669"/>
    <property type="project" value="InterPro"/>
</dbReference>
<dbReference type="CDD" id="cd00190">
    <property type="entry name" value="Tryp_SPc"/>
    <property type="match status" value="1"/>
</dbReference>
<dbReference type="FunFam" id="2.40.10.10:FF:000166">
    <property type="entry name" value="Trypsin"/>
    <property type="match status" value="1"/>
</dbReference>
<keyword evidence="6" id="KW-1185">Reference proteome</keyword>
<dbReference type="Proteomes" id="UP000324832">
    <property type="component" value="Unassembled WGS sequence"/>
</dbReference>
<evidence type="ECO:0000259" key="4">
    <source>
        <dbReference type="PROSITE" id="PS50240"/>
    </source>
</evidence>
<dbReference type="PROSITE" id="PS00134">
    <property type="entry name" value="TRYPSIN_HIS"/>
    <property type="match status" value="1"/>
</dbReference>
<evidence type="ECO:0000313" key="6">
    <source>
        <dbReference type="Proteomes" id="UP000324832"/>
    </source>
</evidence>
<dbReference type="PRINTS" id="PR00722">
    <property type="entry name" value="CHYMOTRYPSIN"/>
</dbReference>
<sequence>MRRIMLVYLNILYILVLLVISASSVCNNEHCSKIESRVIGGAQSERNSRPYQVALYMRVGTTGQLGFCGGALVDQQWVLTAAHCCFHDGNLVDNIQVILGAHSLYDRYEHGRRIVHASEVHVHPDFQPDNFTNDLALLKLTNTIQLTDTIMTVRLPYLSISTFNFAGAAGTLSGWGIAGPTVTFVSPTLRSKTMTVITDQLCNSTFFSELPPNTVCALAQFSGTCKGDNGGPLTIFYNDTEEDILIGVASFVHENGCNDSMPSVFTRVSRFLQWISEVTGIVLQ</sequence>
<evidence type="ECO:0000256" key="1">
    <source>
        <dbReference type="ARBA" id="ARBA00023157"/>
    </source>
</evidence>
<feature type="signal peptide" evidence="3">
    <location>
        <begin position="1"/>
        <end position="26"/>
    </location>
</feature>
<dbReference type="EMBL" id="FZQP02001282">
    <property type="protein sequence ID" value="VVC92360.1"/>
    <property type="molecule type" value="Genomic_DNA"/>
</dbReference>
<accession>A0A5E4Q479</accession>
<dbReference type="Pfam" id="PF00089">
    <property type="entry name" value="Trypsin"/>
    <property type="match status" value="1"/>
</dbReference>
<organism evidence="5 6">
    <name type="scientific">Leptidea sinapis</name>
    <dbReference type="NCBI Taxonomy" id="189913"/>
    <lineage>
        <taxon>Eukaryota</taxon>
        <taxon>Metazoa</taxon>
        <taxon>Ecdysozoa</taxon>
        <taxon>Arthropoda</taxon>
        <taxon>Hexapoda</taxon>
        <taxon>Insecta</taxon>
        <taxon>Pterygota</taxon>
        <taxon>Neoptera</taxon>
        <taxon>Endopterygota</taxon>
        <taxon>Lepidoptera</taxon>
        <taxon>Glossata</taxon>
        <taxon>Ditrysia</taxon>
        <taxon>Papilionoidea</taxon>
        <taxon>Pieridae</taxon>
        <taxon>Dismorphiinae</taxon>
        <taxon>Leptidea</taxon>
    </lineage>
</organism>
<name>A0A5E4Q479_9NEOP</name>
<feature type="chain" id="PRO_5022955810" description="Peptidase S1 domain-containing protein" evidence="3">
    <location>
        <begin position="27"/>
        <end position="284"/>
    </location>
</feature>
<reference evidence="5 6" key="1">
    <citation type="submission" date="2017-07" db="EMBL/GenBank/DDBJ databases">
        <authorList>
            <person name="Talla V."/>
            <person name="Backstrom N."/>
        </authorList>
    </citation>
    <scope>NUCLEOTIDE SEQUENCE [LARGE SCALE GENOMIC DNA]</scope>
</reference>
<dbReference type="PANTHER" id="PTHR24256">
    <property type="entry name" value="TRYPTASE-RELATED"/>
    <property type="match status" value="1"/>
</dbReference>